<feature type="compositionally biased region" description="Basic and acidic residues" evidence="10">
    <location>
        <begin position="185"/>
        <end position="197"/>
    </location>
</feature>
<feature type="region of interest" description="Disordered" evidence="10">
    <location>
        <begin position="178"/>
        <end position="218"/>
    </location>
</feature>
<evidence type="ECO:0000256" key="1">
    <source>
        <dbReference type="ARBA" id="ARBA00004123"/>
    </source>
</evidence>
<feature type="region of interest" description="Disordered" evidence="10">
    <location>
        <begin position="414"/>
        <end position="506"/>
    </location>
</feature>
<evidence type="ECO:0000259" key="11">
    <source>
        <dbReference type="PROSITE" id="PS51030"/>
    </source>
</evidence>
<dbReference type="SMART" id="SM00399">
    <property type="entry name" value="ZnF_C4"/>
    <property type="match status" value="1"/>
</dbReference>
<feature type="compositionally biased region" description="Polar residues" evidence="10">
    <location>
        <begin position="433"/>
        <end position="447"/>
    </location>
</feature>
<proteinExistence type="predicted"/>
<dbReference type="GO" id="GO:0043565">
    <property type="term" value="F:sequence-specific DNA binding"/>
    <property type="evidence" value="ECO:0007669"/>
    <property type="project" value="InterPro"/>
</dbReference>
<feature type="compositionally biased region" description="Polar residues" evidence="10">
    <location>
        <begin position="310"/>
        <end position="324"/>
    </location>
</feature>
<comment type="caution">
    <text evidence="13">The sequence shown here is derived from an EMBL/GenBank/DDBJ whole genome shotgun (WGS) entry which is preliminary data.</text>
</comment>
<keyword evidence="7" id="KW-0804">Transcription</keyword>
<keyword evidence="3" id="KW-0863">Zinc-finger</keyword>
<accession>A0A921Z702</accession>
<feature type="domain" description="NR LBD" evidence="12">
    <location>
        <begin position="811"/>
        <end position="1014"/>
    </location>
</feature>
<dbReference type="PROSITE" id="PS51843">
    <property type="entry name" value="NR_LBD"/>
    <property type="match status" value="1"/>
</dbReference>
<evidence type="ECO:0000256" key="9">
    <source>
        <dbReference type="ARBA" id="ARBA00023242"/>
    </source>
</evidence>
<feature type="compositionally biased region" description="Low complexity" evidence="10">
    <location>
        <begin position="199"/>
        <end position="210"/>
    </location>
</feature>
<keyword evidence="5" id="KW-0805">Transcription regulation</keyword>
<dbReference type="CDD" id="cd07168">
    <property type="entry name" value="NR_DBD_DHR4_like"/>
    <property type="match status" value="1"/>
</dbReference>
<keyword evidence="2" id="KW-0479">Metal-binding</keyword>
<evidence type="ECO:0000256" key="5">
    <source>
        <dbReference type="ARBA" id="ARBA00023015"/>
    </source>
</evidence>
<keyword evidence="14" id="KW-1185">Reference proteome</keyword>
<dbReference type="AlphaFoldDB" id="A0A921Z702"/>
<comment type="subcellular location">
    <subcellularLocation>
        <location evidence="1">Nucleus</location>
    </subcellularLocation>
</comment>
<dbReference type="InterPro" id="IPR000536">
    <property type="entry name" value="Nucl_hrmn_rcpt_lig-bd"/>
</dbReference>
<evidence type="ECO:0000256" key="10">
    <source>
        <dbReference type="SAM" id="MobiDB-lite"/>
    </source>
</evidence>
<dbReference type="GO" id="GO:0000981">
    <property type="term" value="F:DNA-binding transcription factor activity, RNA polymerase II-specific"/>
    <property type="evidence" value="ECO:0007669"/>
    <property type="project" value="UniProtKB-ARBA"/>
</dbReference>
<reference evidence="13" key="2">
    <citation type="submission" date="2020-12" db="EMBL/GenBank/DDBJ databases">
        <authorList>
            <person name="Kanost M."/>
        </authorList>
    </citation>
    <scope>NUCLEOTIDE SEQUENCE</scope>
</reference>
<feature type="region of interest" description="Disordered" evidence="10">
    <location>
        <begin position="1"/>
        <end position="22"/>
    </location>
</feature>
<evidence type="ECO:0000256" key="6">
    <source>
        <dbReference type="ARBA" id="ARBA00023125"/>
    </source>
</evidence>
<keyword evidence="6" id="KW-0238">DNA-binding</keyword>
<keyword evidence="8" id="KW-0675">Receptor</keyword>
<reference evidence="13" key="1">
    <citation type="journal article" date="2016" name="Insect Biochem. Mol. Biol.">
        <title>Multifaceted biological insights from a draft genome sequence of the tobacco hornworm moth, Manduca sexta.</title>
        <authorList>
            <person name="Kanost M.R."/>
            <person name="Arrese E.L."/>
            <person name="Cao X."/>
            <person name="Chen Y.R."/>
            <person name="Chellapilla S."/>
            <person name="Goldsmith M.R."/>
            <person name="Grosse-Wilde E."/>
            <person name="Heckel D.G."/>
            <person name="Herndon N."/>
            <person name="Jiang H."/>
            <person name="Papanicolaou A."/>
            <person name="Qu J."/>
            <person name="Soulages J.L."/>
            <person name="Vogel H."/>
            <person name="Walters J."/>
            <person name="Waterhouse R.M."/>
            <person name="Ahn S.J."/>
            <person name="Almeida F.C."/>
            <person name="An C."/>
            <person name="Aqrawi P."/>
            <person name="Bretschneider A."/>
            <person name="Bryant W.B."/>
            <person name="Bucks S."/>
            <person name="Chao H."/>
            <person name="Chevignon G."/>
            <person name="Christen J.M."/>
            <person name="Clarke D.F."/>
            <person name="Dittmer N.T."/>
            <person name="Ferguson L.C.F."/>
            <person name="Garavelou S."/>
            <person name="Gordon K.H.J."/>
            <person name="Gunaratna R.T."/>
            <person name="Han Y."/>
            <person name="Hauser F."/>
            <person name="He Y."/>
            <person name="Heidel-Fischer H."/>
            <person name="Hirsh A."/>
            <person name="Hu Y."/>
            <person name="Jiang H."/>
            <person name="Kalra D."/>
            <person name="Klinner C."/>
            <person name="Konig C."/>
            <person name="Kovar C."/>
            <person name="Kroll A.R."/>
            <person name="Kuwar S.S."/>
            <person name="Lee S.L."/>
            <person name="Lehman R."/>
            <person name="Li K."/>
            <person name="Li Z."/>
            <person name="Liang H."/>
            <person name="Lovelace S."/>
            <person name="Lu Z."/>
            <person name="Mansfield J.H."/>
            <person name="McCulloch K.J."/>
            <person name="Mathew T."/>
            <person name="Morton B."/>
            <person name="Muzny D.M."/>
            <person name="Neunemann D."/>
            <person name="Ongeri F."/>
            <person name="Pauchet Y."/>
            <person name="Pu L.L."/>
            <person name="Pyrousis I."/>
            <person name="Rao X.J."/>
            <person name="Redding A."/>
            <person name="Roesel C."/>
            <person name="Sanchez-Gracia A."/>
            <person name="Schaack S."/>
            <person name="Shukla A."/>
            <person name="Tetreau G."/>
            <person name="Wang Y."/>
            <person name="Xiong G.H."/>
            <person name="Traut W."/>
            <person name="Walsh T.K."/>
            <person name="Worley K.C."/>
            <person name="Wu D."/>
            <person name="Wu W."/>
            <person name="Wu Y.Q."/>
            <person name="Zhang X."/>
            <person name="Zou Z."/>
            <person name="Zucker H."/>
            <person name="Briscoe A.D."/>
            <person name="Burmester T."/>
            <person name="Clem R.J."/>
            <person name="Feyereisen R."/>
            <person name="Grimmelikhuijzen C.J.P."/>
            <person name="Hamodrakas S.J."/>
            <person name="Hansson B.S."/>
            <person name="Huguet E."/>
            <person name="Jermiin L.S."/>
            <person name="Lan Q."/>
            <person name="Lehman H.K."/>
            <person name="Lorenzen M."/>
            <person name="Merzendorfer H."/>
            <person name="Michalopoulos I."/>
            <person name="Morton D.B."/>
            <person name="Muthukrishnan S."/>
            <person name="Oakeshott J.G."/>
            <person name="Palmer W."/>
            <person name="Park Y."/>
            <person name="Passarelli A.L."/>
            <person name="Rozas J."/>
            <person name="Schwartz L.M."/>
            <person name="Smith W."/>
            <person name="Southgate A."/>
            <person name="Vilcinskas A."/>
            <person name="Vogt R."/>
            <person name="Wang P."/>
            <person name="Werren J."/>
            <person name="Yu X.Q."/>
            <person name="Zhou J.J."/>
            <person name="Brown S.J."/>
            <person name="Scherer S.E."/>
            <person name="Richards S."/>
            <person name="Blissard G.W."/>
        </authorList>
    </citation>
    <scope>NUCLEOTIDE SEQUENCE</scope>
</reference>
<feature type="compositionally biased region" description="Basic and acidic residues" evidence="10">
    <location>
        <begin position="1"/>
        <end position="19"/>
    </location>
</feature>
<name>A0A921Z702_MANSE</name>
<dbReference type="EMBL" id="JH668420">
    <property type="protein sequence ID" value="KAG6452273.1"/>
    <property type="molecule type" value="Genomic_DNA"/>
</dbReference>
<protein>
    <recommendedName>
        <fullName evidence="15">Hormone receptor 4</fullName>
    </recommendedName>
</protein>
<evidence type="ECO:0000313" key="13">
    <source>
        <dbReference type="EMBL" id="KAG6452273.1"/>
    </source>
</evidence>
<dbReference type="GO" id="GO:0005634">
    <property type="term" value="C:nucleus"/>
    <property type="evidence" value="ECO:0007669"/>
    <property type="project" value="UniProtKB-SubCell"/>
</dbReference>
<dbReference type="PROSITE" id="PS00031">
    <property type="entry name" value="NUCLEAR_REC_DBD_1"/>
    <property type="match status" value="1"/>
</dbReference>
<evidence type="ECO:0000256" key="2">
    <source>
        <dbReference type="ARBA" id="ARBA00022723"/>
    </source>
</evidence>
<keyword evidence="4" id="KW-0862">Zinc</keyword>
<evidence type="ECO:0000256" key="3">
    <source>
        <dbReference type="ARBA" id="ARBA00022771"/>
    </source>
</evidence>
<dbReference type="EMBL" id="JH668420">
    <property type="protein sequence ID" value="KAG6452274.1"/>
    <property type="molecule type" value="Genomic_DNA"/>
</dbReference>
<feature type="domain" description="Nuclear receptor" evidence="11">
    <location>
        <begin position="644"/>
        <end position="719"/>
    </location>
</feature>
<evidence type="ECO:0000259" key="12">
    <source>
        <dbReference type="PROSITE" id="PS51843"/>
    </source>
</evidence>
<dbReference type="Proteomes" id="UP000791440">
    <property type="component" value="Unassembled WGS sequence"/>
</dbReference>
<dbReference type="InterPro" id="IPR001628">
    <property type="entry name" value="Znf_hrmn_rcpt"/>
</dbReference>
<evidence type="ECO:0000313" key="14">
    <source>
        <dbReference type="Proteomes" id="UP000791440"/>
    </source>
</evidence>
<evidence type="ECO:0000256" key="7">
    <source>
        <dbReference type="ARBA" id="ARBA00023163"/>
    </source>
</evidence>
<dbReference type="PROSITE" id="PS51030">
    <property type="entry name" value="NUCLEAR_REC_DBD_2"/>
    <property type="match status" value="1"/>
</dbReference>
<dbReference type="GO" id="GO:0008270">
    <property type="term" value="F:zinc ion binding"/>
    <property type="evidence" value="ECO:0007669"/>
    <property type="project" value="UniProtKB-KW"/>
</dbReference>
<keyword evidence="9" id="KW-0539">Nucleus</keyword>
<feature type="region of interest" description="Disordered" evidence="10">
    <location>
        <begin position="346"/>
        <end position="396"/>
    </location>
</feature>
<dbReference type="SMART" id="SM00430">
    <property type="entry name" value="HOLI"/>
    <property type="match status" value="1"/>
</dbReference>
<evidence type="ECO:0000256" key="8">
    <source>
        <dbReference type="ARBA" id="ARBA00023170"/>
    </source>
</evidence>
<gene>
    <name evidence="13" type="ORF">O3G_MSEX007534</name>
</gene>
<feature type="region of interest" description="Disordered" evidence="10">
    <location>
        <begin position="294"/>
        <end position="331"/>
    </location>
</feature>
<dbReference type="GO" id="GO:0035556">
    <property type="term" value="P:intracellular signal transduction"/>
    <property type="evidence" value="ECO:0007669"/>
    <property type="project" value="UniProtKB-ARBA"/>
</dbReference>
<dbReference type="Pfam" id="PF00105">
    <property type="entry name" value="zf-C4"/>
    <property type="match status" value="1"/>
</dbReference>
<dbReference type="FunFam" id="3.30.50.10:FF:000006">
    <property type="entry name" value="Nuclear receptor subfamily 5 group A member"/>
    <property type="match status" value="1"/>
</dbReference>
<evidence type="ECO:0008006" key="15">
    <source>
        <dbReference type="Google" id="ProtNLM"/>
    </source>
</evidence>
<feature type="region of interest" description="Disordered" evidence="10">
    <location>
        <begin position="531"/>
        <end position="556"/>
    </location>
</feature>
<sequence>MEQSDEKFGERADNRDRDRRLKSRLRPHAPLVATLALLFRRKCAGLRMLNVSSAREQGGSSCDVRGAALGKLSAGDKLGPDEAFDASAHAHQLQTMTSTMGIMTLSRGPCDLDNMSLFQDLKLKRRKVDSRCSSDGIMTLSRGPCDLDNMSLFQDLKLKRRKVDSRCSSDVRTHGRLSDLIAAGGRDREAPRGERPRCRSCGRSGSLRAPAARRRAPRTGKLSSRLFLVIRNPIPGDNYVINKQRQFYGVIGLSAVFAMALCDVCAARGTHHGAHNASGRRICAHVEPLSLSPRAPRRHISRSHLAPAASTATCTNPSAASGSAVSRPRPAPLAPRLLTAITPHGRESAADTSTSSPDPGPPSPRMAEAGCSTPPHPPPVFDGGGSPSPSPACHPTVIRSAPPYSVIKFEGAPGSVKAESSPASSKHDAAPPSQMSSVKLEGTQQESPQPYRPRTIAPPPPGSHSSLTPGPWPPSACINGVKPELIGGNFPPQPIEPKPGARGQTQWRGTPAVIMGESGGVRTMFWTLPAPTPSGEPAASASHTPTPPTPDPATCSEESAARLLLNLGGELRRPRGPPLNMELLWAGDVSQLPAHQQLHALNLSAAAGSVAGASSVASSSSLTLPRPELRTYAPETERDEDEQPMICMICEDKATGLHYGIITCEGCKGFFKRTVQNRRVYTCVADGGCEITKAQRNRCQYCRFKKCIEQGMVLQAVREDRMPGGRNSGAVYNLYKVKYKKHKKANKAATTTSRASPPEKPKEPLPPLPPHLVNGTILKTALTNPSEVVHLRARLESAVSSSRDRAVPLERALHMIRALIDCDAMEDIATVRHLPDLLHDTSEIGDKLCKIGDSIVHKMVAWTKQLPFIMEIPMEIHSKLLMEKWHEISVLTTAAYQAMHGKHAHAPPSSDHEQDFMQEVSASQVKITYWIDNQNYVFNGMHVQNSSSAQVELESIQDRYVQVLRSYLEHATPHHPGRLQELFARIPEIQAAANLLLESKMFYVPFVLNSAEIR</sequence>
<dbReference type="PANTHER" id="PTHR48092">
    <property type="entry name" value="KNIRPS-RELATED PROTEIN-RELATED"/>
    <property type="match status" value="1"/>
</dbReference>
<dbReference type="InterPro" id="IPR050200">
    <property type="entry name" value="Nuclear_hormone_rcpt_NR3"/>
</dbReference>
<feature type="region of interest" description="Disordered" evidence="10">
    <location>
        <begin position="743"/>
        <end position="770"/>
    </location>
</feature>
<organism evidence="13 14">
    <name type="scientific">Manduca sexta</name>
    <name type="common">Tobacco hawkmoth</name>
    <name type="synonym">Tobacco hornworm</name>
    <dbReference type="NCBI Taxonomy" id="7130"/>
    <lineage>
        <taxon>Eukaryota</taxon>
        <taxon>Metazoa</taxon>
        <taxon>Ecdysozoa</taxon>
        <taxon>Arthropoda</taxon>
        <taxon>Hexapoda</taxon>
        <taxon>Insecta</taxon>
        <taxon>Pterygota</taxon>
        <taxon>Neoptera</taxon>
        <taxon>Endopterygota</taxon>
        <taxon>Lepidoptera</taxon>
        <taxon>Glossata</taxon>
        <taxon>Ditrysia</taxon>
        <taxon>Bombycoidea</taxon>
        <taxon>Sphingidae</taxon>
        <taxon>Sphinginae</taxon>
        <taxon>Sphingini</taxon>
        <taxon>Manduca</taxon>
    </lineage>
</organism>
<evidence type="ECO:0000256" key="4">
    <source>
        <dbReference type="ARBA" id="ARBA00022833"/>
    </source>
</evidence>